<proteinExistence type="predicted"/>
<evidence type="ECO:0000313" key="1">
    <source>
        <dbReference type="EMBL" id="POF27787.1"/>
    </source>
</evidence>
<comment type="caution">
    <text evidence="2">The sequence shown here is derived from an EMBL/GenBank/DDBJ whole genome shotgun (WGS) entry which is preliminary data.</text>
</comment>
<dbReference type="AlphaFoldDB" id="A0A2S3UJX7"/>
<name>A0A2S3UJX7_9HYPH</name>
<dbReference type="EMBL" id="PPCN01000021">
    <property type="protein sequence ID" value="POF27799.1"/>
    <property type="molecule type" value="Genomic_DNA"/>
</dbReference>
<protein>
    <submittedName>
        <fullName evidence="2">Uncharacterized protein</fullName>
    </submittedName>
</protein>
<evidence type="ECO:0000313" key="2">
    <source>
        <dbReference type="EMBL" id="POF27799.1"/>
    </source>
</evidence>
<organism evidence="2 3">
    <name type="scientific">Roseibium marinum</name>
    <dbReference type="NCBI Taxonomy" id="281252"/>
    <lineage>
        <taxon>Bacteria</taxon>
        <taxon>Pseudomonadati</taxon>
        <taxon>Pseudomonadota</taxon>
        <taxon>Alphaproteobacteria</taxon>
        <taxon>Hyphomicrobiales</taxon>
        <taxon>Stappiaceae</taxon>
        <taxon>Roseibium</taxon>
    </lineage>
</organism>
<reference evidence="2 3" key="1">
    <citation type="submission" date="2018-01" db="EMBL/GenBank/DDBJ databases">
        <title>Genomic Encyclopedia of Archaeal and Bacterial Type Strains, Phase II (KMG-II): from individual species to whole genera.</title>
        <authorList>
            <person name="Goeker M."/>
        </authorList>
    </citation>
    <scope>NUCLEOTIDE SEQUENCE [LARGE SCALE GENOMIC DNA]</scope>
    <source>
        <strain evidence="2 3">DSM 17023</strain>
    </source>
</reference>
<gene>
    <name evidence="1" type="ORF">CLV41_12113</name>
    <name evidence="2" type="ORF">CLV41_12125</name>
</gene>
<sequence>MLKPEKIANDVEEFDAFGVARVTSTELQKIRDHLTPEIAYSLVVASLNRQINQLDAKQGEAPIIGVNVELPMGW</sequence>
<accession>A0A2S3UJX7</accession>
<dbReference type="EMBL" id="PPCN01000021">
    <property type="protein sequence ID" value="POF27787.1"/>
    <property type="molecule type" value="Genomic_DNA"/>
</dbReference>
<dbReference type="Proteomes" id="UP000236959">
    <property type="component" value="Unassembled WGS sequence"/>
</dbReference>
<keyword evidence="3" id="KW-1185">Reference proteome</keyword>
<dbReference type="RefSeq" id="WP_146048647.1">
    <property type="nucleotide sequence ID" value="NZ_PPCN01000021.1"/>
</dbReference>
<evidence type="ECO:0000313" key="3">
    <source>
        <dbReference type="Proteomes" id="UP000236959"/>
    </source>
</evidence>